<evidence type="ECO:0000313" key="3">
    <source>
        <dbReference type="Proteomes" id="UP000198943"/>
    </source>
</evidence>
<feature type="chain" id="PRO_5039650753" description="DUF3887 domain-containing protein" evidence="1">
    <location>
        <begin position="21"/>
        <end position="151"/>
    </location>
</feature>
<feature type="signal peptide" evidence="1">
    <location>
        <begin position="1"/>
        <end position="20"/>
    </location>
</feature>
<evidence type="ECO:0000313" key="2">
    <source>
        <dbReference type="EMBL" id="SDC04947.1"/>
    </source>
</evidence>
<evidence type="ECO:0008006" key="4">
    <source>
        <dbReference type="Google" id="ProtNLM"/>
    </source>
</evidence>
<organism evidence="2 3">
    <name type="scientific">Succiniclasticum ruminis</name>
    <dbReference type="NCBI Taxonomy" id="40841"/>
    <lineage>
        <taxon>Bacteria</taxon>
        <taxon>Bacillati</taxon>
        <taxon>Bacillota</taxon>
        <taxon>Negativicutes</taxon>
        <taxon>Acidaminococcales</taxon>
        <taxon>Acidaminococcaceae</taxon>
        <taxon>Succiniclasticum</taxon>
    </lineage>
</organism>
<reference evidence="3" key="1">
    <citation type="submission" date="2016-10" db="EMBL/GenBank/DDBJ databases">
        <authorList>
            <person name="Varghese N."/>
            <person name="Submissions S."/>
        </authorList>
    </citation>
    <scope>NUCLEOTIDE SEQUENCE [LARGE SCALE GENOMIC DNA]</scope>
    <source>
        <strain evidence="3">DSM 11005</strain>
    </source>
</reference>
<gene>
    <name evidence="2" type="ORF">SAMN04487864_10236</name>
</gene>
<dbReference type="Gene3D" id="3.10.450.590">
    <property type="match status" value="1"/>
</dbReference>
<keyword evidence="3" id="KW-1185">Reference proteome</keyword>
<dbReference type="RefSeq" id="WP_093729221.1">
    <property type="nucleotide sequence ID" value="NZ_FMYW01000002.1"/>
</dbReference>
<sequence>MKKTLMALALSMAVSASCFAAGASGRFATEERTADALVDALTGSTGYEQVSKNFSKGLKEKLNADAFAKVKEEIRKQVGAIKNVNFVVLNKQYDLQKGYNGVDELVYFGTVSKEKFARIFVSFAEEGGKPMVTGFQVTPIEPAKQQAQEKK</sequence>
<dbReference type="AlphaFoldDB" id="A0A1G6IEH0"/>
<dbReference type="EMBL" id="FMYW01000002">
    <property type="protein sequence ID" value="SDC04947.1"/>
    <property type="molecule type" value="Genomic_DNA"/>
</dbReference>
<evidence type="ECO:0000256" key="1">
    <source>
        <dbReference type="SAM" id="SignalP"/>
    </source>
</evidence>
<dbReference type="OrthoDB" id="9848100at2"/>
<protein>
    <recommendedName>
        <fullName evidence="4">DUF3887 domain-containing protein</fullName>
    </recommendedName>
</protein>
<name>A0A1G6IEH0_9FIRM</name>
<keyword evidence="1" id="KW-0732">Signal</keyword>
<dbReference type="Proteomes" id="UP000198943">
    <property type="component" value="Unassembled WGS sequence"/>
</dbReference>
<dbReference type="PROSITE" id="PS51257">
    <property type="entry name" value="PROKAR_LIPOPROTEIN"/>
    <property type="match status" value="1"/>
</dbReference>
<accession>A0A1G6IEH0</accession>
<proteinExistence type="predicted"/>